<evidence type="ECO:0000259" key="18">
    <source>
        <dbReference type="Pfam" id="PF02224"/>
    </source>
</evidence>
<evidence type="ECO:0000256" key="8">
    <source>
        <dbReference type="ARBA" id="ARBA00022679"/>
    </source>
</evidence>
<keyword evidence="6 17" id="KW-0436">Ligase</keyword>
<dbReference type="FunFam" id="3.30.1300.10:FF:000001">
    <property type="entry name" value="Pantothenate synthetase"/>
    <property type="match status" value="1"/>
</dbReference>
<proteinExistence type="inferred from homology"/>
<dbReference type="EC" id="2.7.4.25" evidence="17"/>
<comment type="catalytic activity">
    <reaction evidence="13 17">
        <text>dCMP + ATP = dCDP + ADP</text>
        <dbReference type="Rhea" id="RHEA:25094"/>
        <dbReference type="ChEBI" id="CHEBI:30616"/>
        <dbReference type="ChEBI" id="CHEBI:57566"/>
        <dbReference type="ChEBI" id="CHEBI:58593"/>
        <dbReference type="ChEBI" id="CHEBI:456216"/>
        <dbReference type="EC" id="2.7.4.25"/>
    </reaction>
</comment>
<dbReference type="EMBL" id="CP030139">
    <property type="protein sequence ID" value="AZB73204.1"/>
    <property type="molecule type" value="Genomic_DNA"/>
</dbReference>
<evidence type="ECO:0000313" key="20">
    <source>
        <dbReference type="Proteomes" id="UP000267249"/>
    </source>
</evidence>
<evidence type="ECO:0000256" key="6">
    <source>
        <dbReference type="ARBA" id="ARBA00022598"/>
    </source>
</evidence>
<dbReference type="Gene3D" id="3.40.50.620">
    <property type="entry name" value="HUPs"/>
    <property type="match status" value="1"/>
</dbReference>
<dbReference type="InterPro" id="IPR042176">
    <property type="entry name" value="Pantoate_ligase_C"/>
</dbReference>
<dbReference type="GO" id="GO:0006220">
    <property type="term" value="P:pyrimidine nucleotide metabolic process"/>
    <property type="evidence" value="ECO:0007669"/>
    <property type="project" value="UniProtKB-UniRule"/>
</dbReference>
<evidence type="ECO:0000256" key="7">
    <source>
        <dbReference type="ARBA" id="ARBA00022655"/>
    </source>
</evidence>
<evidence type="ECO:0000256" key="11">
    <source>
        <dbReference type="ARBA" id="ARBA00022840"/>
    </source>
</evidence>
<dbReference type="HAMAP" id="MF_00238">
    <property type="entry name" value="Cytidyl_kinase_type1"/>
    <property type="match status" value="1"/>
</dbReference>
<dbReference type="HAMAP" id="MF_01349">
    <property type="entry name" value="PanCY"/>
    <property type="match status" value="1"/>
</dbReference>
<dbReference type="GO" id="GO:0005524">
    <property type="term" value="F:ATP binding"/>
    <property type="evidence" value="ECO:0007669"/>
    <property type="project" value="UniProtKB-UniRule"/>
</dbReference>
<dbReference type="InterPro" id="IPR003136">
    <property type="entry name" value="Cytidylate_kin"/>
</dbReference>
<dbReference type="GO" id="GO:0015940">
    <property type="term" value="P:pantothenate biosynthetic process"/>
    <property type="evidence" value="ECO:0007669"/>
    <property type="project" value="UniProtKB-UniRule"/>
</dbReference>
<dbReference type="SUPFAM" id="SSF52540">
    <property type="entry name" value="P-loop containing nucleoside triphosphate hydrolases"/>
    <property type="match status" value="1"/>
</dbReference>
<name>A0AAN1QPW9_SYNEL</name>
<evidence type="ECO:0000256" key="3">
    <source>
        <dbReference type="ARBA" id="ARBA00009256"/>
    </source>
</evidence>
<comment type="function">
    <text evidence="16 17">Catalyzes the condensation of pantoate with beta-alanine in an ATP-dependent reaction via a pantoyl-adenylate intermediate.</text>
</comment>
<dbReference type="PANTHER" id="PTHR21299:SF1">
    <property type="entry name" value="PANTOATE--BETA-ALANINE LIGASE"/>
    <property type="match status" value="1"/>
</dbReference>
<feature type="binding site" evidence="17">
    <location>
        <begin position="27"/>
        <end position="34"/>
    </location>
    <ligand>
        <name>ATP</name>
        <dbReference type="ChEBI" id="CHEBI:30616"/>
    </ligand>
</feature>
<dbReference type="PANTHER" id="PTHR21299">
    <property type="entry name" value="CYTIDYLATE KINASE/PANTOATE-BETA-ALANINE LIGASE"/>
    <property type="match status" value="1"/>
</dbReference>
<dbReference type="NCBIfam" id="TIGR00125">
    <property type="entry name" value="cyt_tran_rel"/>
    <property type="match status" value="1"/>
</dbReference>
<keyword evidence="5 17" id="KW-0963">Cytoplasm</keyword>
<comment type="similarity">
    <text evidence="3">Belongs to the pantothenate synthetase family.</text>
</comment>
<keyword evidence="8 17" id="KW-0808">Transferase</keyword>
<dbReference type="EC" id="6.3.2.1" evidence="17"/>
<evidence type="ECO:0000256" key="1">
    <source>
        <dbReference type="ARBA" id="ARBA00004496"/>
    </source>
</evidence>
<dbReference type="InterPro" id="IPR014729">
    <property type="entry name" value="Rossmann-like_a/b/a_fold"/>
</dbReference>
<dbReference type="Gene3D" id="3.30.1300.10">
    <property type="entry name" value="Pantoate-beta-alanine ligase, C-terminal domain"/>
    <property type="match status" value="1"/>
</dbReference>
<comment type="similarity">
    <text evidence="4">Belongs to the cytidylate kinase family. Type 1 subfamily.</text>
</comment>
<dbReference type="Pfam" id="PF02224">
    <property type="entry name" value="Cytidylate_kin"/>
    <property type="match status" value="1"/>
</dbReference>
<evidence type="ECO:0000256" key="17">
    <source>
        <dbReference type="HAMAP-Rule" id="MF_01349"/>
    </source>
</evidence>
<evidence type="ECO:0000256" key="4">
    <source>
        <dbReference type="ARBA" id="ARBA00009427"/>
    </source>
</evidence>
<comment type="function">
    <text evidence="17">Catalyzes the transfer of a phosphate group from ATP to either CMP or dCMP to form CDP or dCDP and ADP, respectively.</text>
</comment>
<dbReference type="GO" id="GO:0005829">
    <property type="term" value="C:cytosol"/>
    <property type="evidence" value="ECO:0007669"/>
    <property type="project" value="TreeGrafter"/>
</dbReference>
<evidence type="ECO:0000256" key="12">
    <source>
        <dbReference type="ARBA" id="ARBA00023268"/>
    </source>
</evidence>
<comment type="catalytic activity">
    <reaction evidence="14 17">
        <text>(R)-pantoate + beta-alanine + ATP = (R)-pantothenate + AMP + diphosphate + H(+)</text>
        <dbReference type="Rhea" id="RHEA:10912"/>
        <dbReference type="ChEBI" id="CHEBI:15378"/>
        <dbReference type="ChEBI" id="CHEBI:15980"/>
        <dbReference type="ChEBI" id="CHEBI:29032"/>
        <dbReference type="ChEBI" id="CHEBI:30616"/>
        <dbReference type="ChEBI" id="CHEBI:33019"/>
        <dbReference type="ChEBI" id="CHEBI:57966"/>
        <dbReference type="ChEBI" id="CHEBI:456215"/>
        <dbReference type="EC" id="6.3.2.1"/>
    </reaction>
</comment>
<dbReference type="CDD" id="cd02020">
    <property type="entry name" value="CMPK"/>
    <property type="match status" value="1"/>
</dbReference>
<dbReference type="InterPro" id="IPR011994">
    <property type="entry name" value="Cytidylate_kinase_dom"/>
</dbReference>
<feature type="region of interest" description="Cytidylate kinase" evidence="17">
    <location>
        <begin position="278"/>
        <end position="523"/>
    </location>
</feature>
<evidence type="ECO:0000256" key="16">
    <source>
        <dbReference type="ARBA" id="ARBA00055042"/>
    </source>
</evidence>
<dbReference type="NCBIfam" id="TIGR00018">
    <property type="entry name" value="panC"/>
    <property type="match status" value="1"/>
</dbReference>
<dbReference type="InterPro" id="IPR004821">
    <property type="entry name" value="Cyt_trans-like"/>
</dbReference>
<dbReference type="RefSeq" id="WP_208673771.1">
    <property type="nucleotide sequence ID" value="NZ_CP030139.2"/>
</dbReference>
<keyword evidence="10 17" id="KW-0418">Kinase</keyword>
<evidence type="ECO:0000256" key="15">
    <source>
        <dbReference type="ARBA" id="ARBA00048478"/>
    </source>
</evidence>
<evidence type="ECO:0000256" key="14">
    <source>
        <dbReference type="ARBA" id="ARBA00048258"/>
    </source>
</evidence>
<feature type="active site" description="Proton donor" evidence="17">
    <location>
        <position position="34"/>
    </location>
</feature>
<evidence type="ECO:0000256" key="2">
    <source>
        <dbReference type="ARBA" id="ARBA00004990"/>
    </source>
</evidence>
<feature type="binding site" evidence="17">
    <location>
        <position position="153"/>
    </location>
    <ligand>
        <name>(R)-pantoate</name>
        <dbReference type="ChEBI" id="CHEBI:15980"/>
    </ligand>
</feature>
<dbReference type="NCBIfam" id="NF010004">
    <property type="entry name" value="PRK13477.1"/>
    <property type="match status" value="1"/>
</dbReference>
<dbReference type="GO" id="GO:0036431">
    <property type="term" value="F:dCMP kinase activity"/>
    <property type="evidence" value="ECO:0007669"/>
    <property type="project" value="InterPro"/>
</dbReference>
<protein>
    <recommendedName>
        <fullName evidence="17">Bifunctional pantoate ligase/cytidylate kinase</fullName>
    </recommendedName>
    <domain>
        <recommendedName>
            <fullName evidence="17">Pantothenate synthetase</fullName>
            <shortName evidence="17">PS</shortName>
            <ecNumber evidence="17">6.3.2.1</ecNumber>
        </recommendedName>
        <alternativeName>
            <fullName evidence="17">Pantoate--beta-alanine ligase</fullName>
        </alternativeName>
        <alternativeName>
            <fullName evidence="17">Pantoate-activating enzyme</fullName>
        </alternativeName>
    </domain>
    <domain>
        <recommendedName>
            <fullName evidence="17">Cytidylate kinase</fullName>
            <shortName evidence="17">CK</shortName>
            <ecNumber evidence="17">2.7.4.25</ecNumber>
        </recommendedName>
        <alternativeName>
            <fullName evidence="17">Cytidine monophosphate kinase</fullName>
            <shortName evidence="17">CMP kinase</shortName>
        </alternativeName>
    </domain>
</protein>
<dbReference type="FunFam" id="3.40.50.620:FF:000114">
    <property type="entry name" value="Pantothenate synthetase"/>
    <property type="match status" value="1"/>
</dbReference>
<sequence>MRQLISPEALRVYRQAVTGTVGLVPTMGALHAGHRSLIERSRQQDDIVIVSIFVNPRQFGPQEDFSRYPQTLTADLELCAAAGVDAVFCPTTSAIYSRPSDRSTTVQPPADLMQHLCGPQRPGHFQGVATIVLKLLQLVQPQRAYFGEKDAQQLRIIQRLVEDLNLPVHIVPCPTVREPDGLALSSRNRYLSPEERSQAAVLYRALQAAADRFQAGSRDRQALIAAAKAVLATTPAVQLEYCDCVDADTLQPLTPIPDRALLAIAARLGTARLIDNLTLQGRRPIIAIDGPAGAGKSTVTKRIAQQLGLLYLDTGAMYRAVTWLVQQQGIDPQDPIALTELLAQADLQLQSQPAADGSEQLQVIIQGNDVTAAIRTPTVTAQVSAIAALPVVRQFLVEQQRQLGQRGGLVAEGRDIGTHVFPDAELKIFLTATSTERARRRARDLEAQGLTVDLAQLEAEIRDRDRQDSERAIAPLRKADDAVEVLTDGLSIEAVTDQIVRLYCDRGLGSSSQSANPVNAAPI</sequence>
<keyword evidence="12 17" id="KW-0511">Multifunctional enzyme</keyword>
<comment type="catalytic activity">
    <reaction evidence="15 17">
        <text>CMP + ATP = CDP + ADP</text>
        <dbReference type="Rhea" id="RHEA:11600"/>
        <dbReference type="ChEBI" id="CHEBI:30616"/>
        <dbReference type="ChEBI" id="CHEBI:58069"/>
        <dbReference type="ChEBI" id="CHEBI:60377"/>
        <dbReference type="ChEBI" id="CHEBI:456216"/>
        <dbReference type="EC" id="2.7.4.25"/>
    </reaction>
</comment>
<dbReference type="InterPro" id="IPR027417">
    <property type="entry name" value="P-loop_NTPase"/>
</dbReference>
<gene>
    <name evidence="17" type="primary">panC/cmk</name>
    <name evidence="19" type="ORF">DOP62_11195</name>
</gene>
<accession>A0AAN1QPW9</accession>
<keyword evidence="7 17" id="KW-0566">Pantothenate biosynthesis</keyword>
<dbReference type="Proteomes" id="UP000267249">
    <property type="component" value="Chromosome"/>
</dbReference>
<feature type="binding site" evidence="17">
    <location>
        <begin position="184"/>
        <end position="187"/>
    </location>
    <ligand>
        <name>ATP</name>
        <dbReference type="ChEBI" id="CHEBI:30616"/>
    </ligand>
</feature>
<keyword evidence="11 17" id="KW-0067">ATP-binding</keyword>
<feature type="domain" description="Cytidylate kinase" evidence="18">
    <location>
        <begin position="286"/>
        <end position="502"/>
    </location>
</feature>
<comment type="pathway">
    <text evidence="2 17">Cofactor biosynthesis; (R)-pantothenate biosynthesis; (R)-pantothenate from (R)-pantoate and beta-alanine: step 1/1.</text>
</comment>
<organism evidence="19 20">
    <name type="scientific">Synechococcus elongatus PCC 11801</name>
    <dbReference type="NCBI Taxonomy" id="2219813"/>
    <lineage>
        <taxon>Bacteria</taxon>
        <taxon>Bacillati</taxon>
        <taxon>Cyanobacteriota</taxon>
        <taxon>Cyanophyceae</taxon>
        <taxon>Synechococcales</taxon>
        <taxon>Synechococcaceae</taxon>
        <taxon>Synechococcus</taxon>
    </lineage>
</organism>
<feature type="binding site" evidence="17">
    <location>
        <position position="58"/>
    </location>
    <ligand>
        <name>beta-alanine</name>
        <dbReference type="ChEBI" id="CHEBI:57966"/>
    </ligand>
</feature>
<feature type="binding site" evidence="17">
    <location>
        <position position="176"/>
    </location>
    <ligand>
        <name>ATP</name>
        <dbReference type="ChEBI" id="CHEBI:30616"/>
    </ligand>
</feature>
<dbReference type="NCBIfam" id="TIGR00017">
    <property type="entry name" value="cmk"/>
    <property type="match status" value="1"/>
</dbReference>
<dbReference type="InterPro" id="IPR003721">
    <property type="entry name" value="Pantoate_ligase"/>
</dbReference>
<dbReference type="CDD" id="cd00560">
    <property type="entry name" value="PanC"/>
    <property type="match status" value="1"/>
</dbReference>
<dbReference type="AlphaFoldDB" id="A0AAN1QPW9"/>
<evidence type="ECO:0000256" key="9">
    <source>
        <dbReference type="ARBA" id="ARBA00022741"/>
    </source>
</evidence>
<dbReference type="Gene3D" id="3.40.50.300">
    <property type="entry name" value="P-loop containing nucleotide triphosphate hydrolases"/>
    <property type="match status" value="1"/>
</dbReference>
<evidence type="ECO:0000256" key="10">
    <source>
        <dbReference type="ARBA" id="ARBA00022777"/>
    </source>
</evidence>
<dbReference type="HAMAP" id="MF_00158">
    <property type="entry name" value="PanC"/>
    <property type="match status" value="1"/>
</dbReference>
<reference evidence="19 20" key="1">
    <citation type="journal article" date="2018" name="Sci. Rep.">
        <title>Genome Features and Biochemical Characteristics of a Robust, Fast Growing and Naturally Transformable Cyanobacterium Synechococcus elongatus PCC 11801 Isolated from India.</title>
        <authorList>
            <person name="Jaiswal D."/>
            <person name="Sengupta A."/>
            <person name="Sohoni S."/>
            <person name="Sengupta S."/>
            <person name="Phadnavis A.G."/>
            <person name="Pakrasi H.B."/>
            <person name="Wangikar P.P."/>
        </authorList>
    </citation>
    <scope>NUCLEOTIDE SEQUENCE [LARGE SCALE GENOMIC DNA]</scope>
    <source>
        <strain evidence="19 20">PCC 11801</strain>
    </source>
</reference>
<evidence type="ECO:0000256" key="5">
    <source>
        <dbReference type="ARBA" id="ARBA00022490"/>
    </source>
</evidence>
<comment type="subcellular location">
    <subcellularLocation>
        <location evidence="1 17">Cytoplasm</location>
    </subcellularLocation>
</comment>
<comment type="similarity">
    <text evidence="17">In the C-terminal section; belongs to the cytidylate kinase family. Type 1 subfamily.</text>
</comment>
<feature type="region of interest" description="Pantoate--beta-alanine ligase" evidence="17">
    <location>
        <begin position="1"/>
        <end position="277"/>
    </location>
</feature>
<feature type="binding site" evidence="17">
    <location>
        <begin position="147"/>
        <end position="150"/>
    </location>
    <ligand>
        <name>ATP</name>
        <dbReference type="ChEBI" id="CHEBI:30616"/>
    </ligand>
</feature>
<dbReference type="SUPFAM" id="SSF52374">
    <property type="entry name" value="Nucleotidylyl transferase"/>
    <property type="match status" value="1"/>
</dbReference>
<dbReference type="GO" id="GO:0015949">
    <property type="term" value="P:nucleobase-containing small molecule interconversion"/>
    <property type="evidence" value="ECO:0007669"/>
    <property type="project" value="TreeGrafter"/>
</dbReference>
<evidence type="ECO:0000313" key="19">
    <source>
        <dbReference type="EMBL" id="AZB73204.1"/>
    </source>
</evidence>
<dbReference type="InterPro" id="IPR024894">
    <property type="entry name" value="Pantoate_ligase/cytidylate_kin"/>
</dbReference>
<dbReference type="GO" id="GO:0004592">
    <property type="term" value="F:pantoate-beta-alanine ligase activity"/>
    <property type="evidence" value="ECO:0007669"/>
    <property type="project" value="UniProtKB-UniRule"/>
</dbReference>
<keyword evidence="9 17" id="KW-0547">Nucleotide-binding</keyword>
<comment type="similarity">
    <text evidence="17">In the N-terminal section; belongs to the pantothenate synthetase family.</text>
</comment>
<evidence type="ECO:0000256" key="13">
    <source>
        <dbReference type="ARBA" id="ARBA00047615"/>
    </source>
</evidence>
<feature type="binding site" evidence="17">
    <location>
        <position position="58"/>
    </location>
    <ligand>
        <name>(R)-pantoate</name>
        <dbReference type="ChEBI" id="CHEBI:15980"/>
    </ligand>
</feature>
<dbReference type="Pfam" id="PF02569">
    <property type="entry name" value="Pantoate_ligase"/>
    <property type="match status" value="1"/>
</dbReference>